<protein>
    <recommendedName>
        <fullName evidence="5">CRISPR locus-related DNA-binding protein</fullName>
    </recommendedName>
</protein>
<dbReference type="AlphaFoldDB" id="A0AAQ4CRV6"/>
<dbReference type="NCBIfam" id="TIGR01884">
    <property type="entry name" value="cas_HTH"/>
    <property type="match status" value="1"/>
</dbReference>
<proteinExistence type="predicted"/>
<name>A0AAQ4CRV6_9CREN</name>
<dbReference type="InterPro" id="IPR036388">
    <property type="entry name" value="WH-like_DNA-bd_sf"/>
</dbReference>
<accession>A0AAQ4CRV6</accession>
<feature type="domain" description="M protein trans-acting positive regulator (MGA) HTH" evidence="1">
    <location>
        <begin position="154"/>
        <end position="199"/>
    </location>
</feature>
<dbReference type="InterPro" id="IPR054588">
    <property type="entry name" value="Csa3_N"/>
</dbReference>
<gene>
    <name evidence="3" type="ORF">SACC_15540</name>
</gene>
<dbReference type="Pfam" id="PF08280">
    <property type="entry name" value="HTH_Mga"/>
    <property type="match status" value="1"/>
</dbReference>
<dbReference type="Gene3D" id="3.40.50.11700">
    <property type="match status" value="1"/>
</dbReference>
<dbReference type="RefSeq" id="WP_229572392.1">
    <property type="nucleotide sequence ID" value="NZ_AP025226.1"/>
</dbReference>
<dbReference type="Gene3D" id="1.10.10.10">
    <property type="entry name" value="Winged helix-like DNA-binding domain superfamily/Winged helix DNA-binding domain"/>
    <property type="match status" value="1"/>
</dbReference>
<dbReference type="InterPro" id="IPR013199">
    <property type="entry name" value="HTH_Mga_DNA-bd_dom"/>
</dbReference>
<dbReference type="Pfam" id="PF22662">
    <property type="entry name" value="Csa3_N"/>
    <property type="match status" value="1"/>
</dbReference>
<dbReference type="Proteomes" id="UP001319921">
    <property type="component" value="Chromosome"/>
</dbReference>
<organism evidence="3 4">
    <name type="scientific">Saccharolobus caldissimus</name>
    <dbReference type="NCBI Taxonomy" id="1702097"/>
    <lineage>
        <taxon>Archaea</taxon>
        <taxon>Thermoproteota</taxon>
        <taxon>Thermoprotei</taxon>
        <taxon>Sulfolobales</taxon>
        <taxon>Sulfolobaceae</taxon>
        <taxon>Saccharolobus</taxon>
    </lineage>
</organism>
<dbReference type="InterPro" id="IPR036390">
    <property type="entry name" value="WH_DNA-bd_sf"/>
</dbReference>
<evidence type="ECO:0000259" key="2">
    <source>
        <dbReference type="Pfam" id="PF22662"/>
    </source>
</evidence>
<keyword evidence="4" id="KW-1185">Reference proteome</keyword>
<dbReference type="GeneID" id="68866284"/>
<feature type="domain" description="Csa3 N-terminal" evidence="2">
    <location>
        <begin position="9"/>
        <end position="126"/>
    </location>
</feature>
<evidence type="ECO:0008006" key="5">
    <source>
        <dbReference type="Google" id="ProtNLM"/>
    </source>
</evidence>
<reference evidence="3 4" key="1">
    <citation type="journal article" date="2022" name="Microbiol. Resour. Announc.">
        <title>Complete Genome Sequence of the Hyperthermophilic and Acidophilic Archaeon Saccharolobus caldissimus Strain HS-3T.</title>
        <authorList>
            <person name="Sakai H.D."/>
            <person name="Kurosawa N."/>
        </authorList>
    </citation>
    <scope>NUCLEOTIDE SEQUENCE [LARGE SCALE GENOMIC DNA]</scope>
    <source>
        <strain evidence="3 4">JCM32116</strain>
    </source>
</reference>
<sequence length="230" mass="26384">MILPYIMMKSYFVTLGFNETYLLRLLNETSAQKEDKLLIVIPSPIVEGTKAAIENLRIQTLRLHYPNPEIIEIKISTFDDILSQLLDNLLPLQEPIISDLTMGMRLMDALILIAILVSRKKFTIYLRDENGGSRVVSFNSSDMNALFKEYSSEEFKMLYTIFKNNTITTFELSKILGKSEKTIQNKISELKKLGILTQKGKDRTVELTSLGLNVIKLIKNSRLYIENKIQ</sequence>
<dbReference type="SUPFAM" id="SSF46785">
    <property type="entry name" value="Winged helix' DNA-binding domain"/>
    <property type="match status" value="1"/>
</dbReference>
<dbReference type="KEGG" id="scas:SACC_15540"/>
<dbReference type="EMBL" id="AP025226">
    <property type="protein sequence ID" value="BDB98537.1"/>
    <property type="molecule type" value="Genomic_DNA"/>
</dbReference>
<evidence type="ECO:0000313" key="3">
    <source>
        <dbReference type="EMBL" id="BDB98537.1"/>
    </source>
</evidence>
<dbReference type="InterPro" id="IPR010163">
    <property type="entry name" value="Csa3"/>
</dbReference>
<evidence type="ECO:0000313" key="4">
    <source>
        <dbReference type="Proteomes" id="UP001319921"/>
    </source>
</evidence>
<evidence type="ECO:0000259" key="1">
    <source>
        <dbReference type="Pfam" id="PF08280"/>
    </source>
</evidence>